<dbReference type="AlphaFoldDB" id="A0A9D4FFI2"/>
<dbReference type="EMBL" id="JAIWYP010000007">
    <property type="protein sequence ID" value="KAH3796739.1"/>
    <property type="molecule type" value="Genomic_DNA"/>
</dbReference>
<name>A0A9D4FFI2_DREPO</name>
<evidence type="ECO:0000313" key="2">
    <source>
        <dbReference type="Proteomes" id="UP000828390"/>
    </source>
</evidence>
<reference evidence="1" key="2">
    <citation type="submission" date="2020-11" db="EMBL/GenBank/DDBJ databases">
        <authorList>
            <person name="McCartney M.A."/>
            <person name="Auch B."/>
            <person name="Kono T."/>
            <person name="Mallez S."/>
            <person name="Becker A."/>
            <person name="Gohl D.M."/>
            <person name="Silverstein K.A.T."/>
            <person name="Koren S."/>
            <person name="Bechman K.B."/>
            <person name="Herman A."/>
            <person name="Abrahante J.E."/>
            <person name="Garbe J."/>
        </authorList>
    </citation>
    <scope>NUCLEOTIDE SEQUENCE</scope>
    <source>
        <strain evidence="1">Duluth1</strain>
        <tissue evidence="1">Whole animal</tissue>
    </source>
</reference>
<gene>
    <name evidence="1" type="ORF">DPMN_150309</name>
</gene>
<protein>
    <submittedName>
        <fullName evidence="1">Uncharacterized protein</fullName>
    </submittedName>
</protein>
<dbReference type="Proteomes" id="UP000828390">
    <property type="component" value="Unassembled WGS sequence"/>
</dbReference>
<proteinExistence type="predicted"/>
<organism evidence="1 2">
    <name type="scientific">Dreissena polymorpha</name>
    <name type="common">Zebra mussel</name>
    <name type="synonym">Mytilus polymorpha</name>
    <dbReference type="NCBI Taxonomy" id="45954"/>
    <lineage>
        <taxon>Eukaryota</taxon>
        <taxon>Metazoa</taxon>
        <taxon>Spiralia</taxon>
        <taxon>Lophotrochozoa</taxon>
        <taxon>Mollusca</taxon>
        <taxon>Bivalvia</taxon>
        <taxon>Autobranchia</taxon>
        <taxon>Heteroconchia</taxon>
        <taxon>Euheterodonta</taxon>
        <taxon>Imparidentia</taxon>
        <taxon>Neoheterodontei</taxon>
        <taxon>Myida</taxon>
        <taxon>Dreissenoidea</taxon>
        <taxon>Dreissenidae</taxon>
        <taxon>Dreissena</taxon>
    </lineage>
</organism>
<accession>A0A9D4FFI2</accession>
<reference evidence="1" key="1">
    <citation type="journal article" date="2019" name="bioRxiv">
        <title>The Genome of the Zebra Mussel, Dreissena polymorpha: A Resource for Invasive Species Research.</title>
        <authorList>
            <person name="McCartney M.A."/>
            <person name="Auch B."/>
            <person name="Kono T."/>
            <person name="Mallez S."/>
            <person name="Zhang Y."/>
            <person name="Obille A."/>
            <person name="Becker A."/>
            <person name="Abrahante J.E."/>
            <person name="Garbe J."/>
            <person name="Badalamenti J.P."/>
            <person name="Herman A."/>
            <person name="Mangelson H."/>
            <person name="Liachko I."/>
            <person name="Sullivan S."/>
            <person name="Sone E.D."/>
            <person name="Koren S."/>
            <person name="Silverstein K.A.T."/>
            <person name="Beckman K.B."/>
            <person name="Gohl D.M."/>
        </authorList>
    </citation>
    <scope>NUCLEOTIDE SEQUENCE</scope>
    <source>
        <strain evidence="1">Duluth1</strain>
        <tissue evidence="1">Whole animal</tissue>
    </source>
</reference>
<evidence type="ECO:0000313" key="1">
    <source>
        <dbReference type="EMBL" id="KAH3796739.1"/>
    </source>
</evidence>
<sequence>MTRYKPECLGMFWSAGTSQTVLGRKKSLGYTKNLTVLESVRENWLRLVTIKSVCELLRGTRELPRPIKTV</sequence>
<comment type="caution">
    <text evidence="1">The sequence shown here is derived from an EMBL/GenBank/DDBJ whole genome shotgun (WGS) entry which is preliminary data.</text>
</comment>
<keyword evidence="2" id="KW-1185">Reference proteome</keyword>